<dbReference type="GO" id="GO:0004776">
    <property type="term" value="F:succinate-CoA ligase (GDP-forming) activity"/>
    <property type="evidence" value="ECO:0007669"/>
    <property type="project" value="RHEA"/>
</dbReference>
<keyword evidence="5 8" id="KW-0547">Nucleotide-binding</keyword>
<feature type="binding site" evidence="8">
    <location>
        <position position="99"/>
    </location>
    <ligand>
        <name>ATP</name>
        <dbReference type="ChEBI" id="CHEBI:30616"/>
    </ligand>
</feature>
<feature type="binding site" evidence="8">
    <location>
        <position position="102"/>
    </location>
    <ligand>
        <name>ATP</name>
        <dbReference type="ChEBI" id="CHEBI:30616"/>
    </ligand>
</feature>
<dbReference type="PROSITE" id="PS01217">
    <property type="entry name" value="SUCCINYL_COA_LIG_3"/>
    <property type="match status" value="1"/>
</dbReference>
<comment type="similarity">
    <text evidence="1 8">Belongs to the succinate/malate CoA ligase beta subunit family.</text>
</comment>
<keyword evidence="4 8" id="KW-0479">Metal-binding</keyword>
<dbReference type="InterPro" id="IPR013650">
    <property type="entry name" value="ATP-grasp_succ-CoA_synth-type"/>
</dbReference>
<organism evidence="10 11">
    <name type="scientific">Magnetofaba australis IT-1</name>
    <dbReference type="NCBI Taxonomy" id="1434232"/>
    <lineage>
        <taxon>Bacteria</taxon>
        <taxon>Pseudomonadati</taxon>
        <taxon>Pseudomonadota</taxon>
        <taxon>Magnetococcia</taxon>
        <taxon>Magnetococcales</taxon>
        <taxon>Magnetococcaceae</taxon>
        <taxon>Magnetofaba</taxon>
    </lineage>
</organism>
<protein>
    <recommendedName>
        <fullName evidence="8">Succinate--CoA ligase [ADP-forming] subunit beta</fullName>
        <ecNumber evidence="8">6.2.1.5</ecNumber>
    </recommendedName>
    <alternativeName>
        <fullName evidence="8">Succinyl-CoA synthetase subunit beta</fullName>
        <shortName evidence="8">SCS-beta</shortName>
    </alternativeName>
</protein>
<comment type="subunit">
    <text evidence="8">Heterotetramer of two alpha and two beta subunits.</text>
</comment>
<dbReference type="GO" id="GO:0042709">
    <property type="term" value="C:succinate-CoA ligase complex"/>
    <property type="evidence" value="ECO:0007669"/>
    <property type="project" value="TreeGrafter"/>
</dbReference>
<dbReference type="GO" id="GO:0006104">
    <property type="term" value="P:succinyl-CoA metabolic process"/>
    <property type="evidence" value="ECO:0007669"/>
    <property type="project" value="TreeGrafter"/>
</dbReference>
<dbReference type="EC" id="6.2.1.5" evidence="8"/>
<dbReference type="SUPFAM" id="SSF52210">
    <property type="entry name" value="Succinyl-CoA synthetase domains"/>
    <property type="match status" value="1"/>
</dbReference>
<comment type="function">
    <text evidence="8">Succinyl-CoA synthetase functions in the citric acid cycle (TCA), coupling the hydrolysis of succinyl-CoA to the synthesis of either ATP or GTP and thus represents the only step of substrate-level phosphorylation in the TCA. The beta subunit provides nucleotide specificity of the enzyme and binds the substrate succinate, while the binding sites for coenzyme A and phosphate are found in the alpha subunit.</text>
</comment>
<evidence type="ECO:0000313" key="10">
    <source>
        <dbReference type="EMBL" id="OSM08463.1"/>
    </source>
</evidence>
<dbReference type="InterPro" id="IPR005809">
    <property type="entry name" value="Succ_CoA_ligase-like_bsu"/>
</dbReference>
<dbReference type="UniPathway" id="UPA00223">
    <property type="reaction ID" value="UER00999"/>
</dbReference>
<feature type="binding site" evidence="8">
    <location>
        <position position="213"/>
    </location>
    <ligand>
        <name>Mg(2+)</name>
        <dbReference type="ChEBI" id="CHEBI:18420"/>
    </ligand>
</feature>
<feature type="domain" description="ATP-grasp" evidence="9">
    <location>
        <begin position="9"/>
        <end position="227"/>
    </location>
</feature>
<dbReference type="Pfam" id="PF00549">
    <property type="entry name" value="Ligase_CoA"/>
    <property type="match status" value="1"/>
</dbReference>
<dbReference type="PANTHER" id="PTHR11815">
    <property type="entry name" value="SUCCINYL-COA SYNTHETASE BETA CHAIN"/>
    <property type="match status" value="1"/>
</dbReference>
<reference evidence="10 11" key="1">
    <citation type="journal article" date="2016" name="BMC Genomics">
        <title>Combined genomic and structural analyses of a cultured magnetotactic bacterium reveals its niche adaptation to a dynamic environment.</title>
        <authorList>
            <person name="Araujo A.C."/>
            <person name="Morillo V."/>
            <person name="Cypriano J."/>
            <person name="Teixeira L.C."/>
            <person name="Leao P."/>
            <person name="Lyra S."/>
            <person name="Almeida L.G."/>
            <person name="Bazylinski D.A."/>
            <person name="Vasconcellos A.T."/>
            <person name="Abreu F."/>
            <person name="Lins U."/>
        </authorList>
    </citation>
    <scope>NUCLEOTIDE SEQUENCE [LARGE SCALE GENOMIC DNA]</scope>
    <source>
        <strain evidence="10 11">IT-1</strain>
    </source>
</reference>
<keyword evidence="2 8" id="KW-0816">Tricarboxylic acid cycle</keyword>
<dbReference type="NCBIfam" id="TIGR01016">
    <property type="entry name" value="sucCoAbeta"/>
    <property type="match status" value="1"/>
</dbReference>
<comment type="caution">
    <text evidence="10">The sequence shown here is derived from an EMBL/GenBank/DDBJ whole genome shotgun (WGS) entry which is preliminary data.</text>
</comment>
<proteinExistence type="inferred from homology"/>
<dbReference type="Gene3D" id="3.40.50.261">
    <property type="entry name" value="Succinyl-CoA synthetase domains"/>
    <property type="match status" value="1"/>
</dbReference>
<comment type="pathway">
    <text evidence="8">Carbohydrate metabolism; tricarboxylic acid cycle; succinate from succinyl-CoA (ligase route): step 1/1.</text>
</comment>
<dbReference type="PIRSF" id="PIRSF001554">
    <property type="entry name" value="SucCS_beta"/>
    <property type="match status" value="1"/>
</dbReference>
<evidence type="ECO:0000256" key="5">
    <source>
        <dbReference type="ARBA" id="ARBA00022741"/>
    </source>
</evidence>
<feature type="binding site" evidence="8">
    <location>
        <position position="199"/>
    </location>
    <ligand>
        <name>Mg(2+)</name>
        <dbReference type="ChEBI" id="CHEBI:18420"/>
    </ligand>
</feature>
<dbReference type="AlphaFoldDB" id="A0A1Y2KAK2"/>
<dbReference type="GO" id="GO:0004775">
    <property type="term" value="F:succinate-CoA ligase (ADP-forming) activity"/>
    <property type="evidence" value="ECO:0007669"/>
    <property type="project" value="UniProtKB-UniRule"/>
</dbReference>
<dbReference type="InterPro" id="IPR017866">
    <property type="entry name" value="Succ-CoA_synthase_bsu_CS"/>
</dbReference>
<dbReference type="SUPFAM" id="SSF56059">
    <property type="entry name" value="Glutathione synthetase ATP-binding domain-like"/>
    <property type="match status" value="1"/>
</dbReference>
<evidence type="ECO:0000256" key="8">
    <source>
        <dbReference type="HAMAP-Rule" id="MF_00558"/>
    </source>
</evidence>
<feature type="binding site" evidence="8">
    <location>
        <begin position="53"/>
        <end position="55"/>
    </location>
    <ligand>
        <name>ATP</name>
        <dbReference type="ChEBI" id="CHEBI:30616"/>
    </ligand>
</feature>
<keyword evidence="11" id="KW-1185">Reference proteome</keyword>
<comment type="catalytic activity">
    <reaction evidence="8">
        <text>succinate + ATP + CoA = succinyl-CoA + ADP + phosphate</text>
        <dbReference type="Rhea" id="RHEA:17661"/>
        <dbReference type="ChEBI" id="CHEBI:30031"/>
        <dbReference type="ChEBI" id="CHEBI:30616"/>
        <dbReference type="ChEBI" id="CHEBI:43474"/>
        <dbReference type="ChEBI" id="CHEBI:57287"/>
        <dbReference type="ChEBI" id="CHEBI:57292"/>
        <dbReference type="ChEBI" id="CHEBI:456216"/>
        <dbReference type="EC" id="6.2.1.5"/>
    </reaction>
</comment>
<gene>
    <name evidence="8" type="primary">sucC</name>
    <name evidence="10" type="ORF">MAIT1_04625</name>
</gene>
<evidence type="ECO:0000256" key="6">
    <source>
        <dbReference type="ARBA" id="ARBA00022840"/>
    </source>
</evidence>
<feature type="binding site" evidence="8">
    <location>
        <position position="264"/>
    </location>
    <ligand>
        <name>substrate</name>
        <note>ligand shared with subunit alpha</note>
    </ligand>
</feature>
<dbReference type="InterPro" id="IPR005811">
    <property type="entry name" value="SUCC_ACL_C"/>
</dbReference>
<dbReference type="NCBIfam" id="NF001913">
    <property type="entry name" value="PRK00696.1"/>
    <property type="match status" value="1"/>
</dbReference>
<keyword evidence="3 8" id="KW-0436">Ligase</keyword>
<dbReference type="Pfam" id="PF08442">
    <property type="entry name" value="ATP-grasp_2"/>
    <property type="match status" value="1"/>
</dbReference>
<dbReference type="HAMAP" id="MF_00558">
    <property type="entry name" value="Succ_CoA_beta"/>
    <property type="match status" value="1"/>
</dbReference>
<dbReference type="InterPro" id="IPR011761">
    <property type="entry name" value="ATP-grasp"/>
</dbReference>
<dbReference type="EMBL" id="LVJN01000011">
    <property type="protein sequence ID" value="OSM08463.1"/>
    <property type="molecule type" value="Genomic_DNA"/>
</dbReference>
<dbReference type="GO" id="GO:0005524">
    <property type="term" value="F:ATP binding"/>
    <property type="evidence" value="ECO:0007669"/>
    <property type="project" value="UniProtKB-UniRule"/>
</dbReference>
<dbReference type="GO" id="GO:0000287">
    <property type="term" value="F:magnesium ion binding"/>
    <property type="evidence" value="ECO:0007669"/>
    <property type="project" value="UniProtKB-UniRule"/>
</dbReference>
<dbReference type="FunFam" id="3.30.470.20:FF:000002">
    <property type="entry name" value="Succinate--CoA ligase [ADP-forming] subunit beta"/>
    <property type="match status" value="1"/>
</dbReference>
<dbReference type="FunFam" id="3.30.1490.20:FF:000002">
    <property type="entry name" value="Succinate--CoA ligase [ADP-forming] subunit beta"/>
    <property type="match status" value="1"/>
</dbReference>
<dbReference type="OrthoDB" id="9802602at2"/>
<dbReference type="InterPro" id="IPR013815">
    <property type="entry name" value="ATP_grasp_subdomain_1"/>
</dbReference>
<dbReference type="Gene3D" id="3.30.470.20">
    <property type="entry name" value="ATP-grasp fold, B domain"/>
    <property type="match status" value="1"/>
</dbReference>
<evidence type="ECO:0000256" key="2">
    <source>
        <dbReference type="ARBA" id="ARBA00022532"/>
    </source>
</evidence>
<evidence type="ECO:0000259" key="9">
    <source>
        <dbReference type="PROSITE" id="PS50975"/>
    </source>
</evidence>
<feature type="binding site" evidence="8">
    <location>
        <position position="46"/>
    </location>
    <ligand>
        <name>ATP</name>
        <dbReference type="ChEBI" id="CHEBI:30616"/>
    </ligand>
</feature>
<evidence type="ECO:0000256" key="1">
    <source>
        <dbReference type="ARBA" id="ARBA00009182"/>
    </source>
</evidence>
<dbReference type="PROSITE" id="PS50975">
    <property type="entry name" value="ATP_GRASP"/>
    <property type="match status" value="1"/>
</dbReference>
<dbReference type="GO" id="GO:0005829">
    <property type="term" value="C:cytosol"/>
    <property type="evidence" value="ECO:0007669"/>
    <property type="project" value="TreeGrafter"/>
</dbReference>
<evidence type="ECO:0000256" key="7">
    <source>
        <dbReference type="ARBA" id="ARBA00022842"/>
    </source>
</evidence>
<name>A0A1Y2KAK2_9PROT</name>
<accession>A0A1Y2KAK2</accession>
<evidence type="ECO:0000313" key="11">
    <source>
        <dbReference type="Proteomes" id="UP000194003"/>
    </source>
</evidence>
<keyword evidence="7 8" id="KW-0460">Magnesium</keyword>
<comment type="cofactor">
    <cofactor evidence="8">
        <name>Mg(2+)</name>
        <dbReference type="ChEBI" id="CHEBI:18420"/>
    </cofactor>
    <text evidence="8">Binds 1 Mg(2+) ion per subunit.</text>
</comment>
<feature type="binding site" evidence="8">
    <location>
        <position position="107"/>
    </location>
    <ligand>
        <name>ATP</name>
        <dbReference type="ChEBI" id="CHEBI:30616"/>
    </ligand>
</feature>
<dbReference type="FunFam" id="3.40.50.261:FF:000001">
    <property type="entry name" value="Succinate--CoA ligase [ADP-forming] subunit beta"/>
    <property type="match status" value="1"/>
</dbReference>
<comment type="catalytic activity">
    <reaction evidence="8">
        <text>GTP + succinate + CoA = succinyl-CoA + GDP + phosphate</text>
        <dbReference type="Rhea" id="RHEA:22120"/>
        <dbReference type="ChEBI" id="CHEBI:30031"/>
        <dbReference type="ChEBI" id="CHEBI:37565"/>
        <dbReference type="ChEBI" id="CHEBI:43474"/>
        <dbReference type="ChEBI" id="CHEBI:57287"/>
        <dbReference type="ChEBI" id="CHEBI:57292"/>
        <dbReference type="ChEBI" id="CHEBI:58189"/>
    </reaction>
</comment>
<evidence type="ECO:0000256" key="4">
    <source>
        <dbReference type="ARBA" id="ARBA00022723"/>
    </source>
</evidence>
<dbReference type="Proteomes" id="UP000194003">
    <property type="component" value="Unassembled WGS sequence"/>
</dbReference>
<dbReference type="GO" id="GO:0050074">
    <property type="term" value="F:malate-CoA ligase activity"/>
    <property type="evidence" value="ECO:0007669"/>
    <property type="project" value="UniProtKB-EC"/>
</dbReference>
<evidence type="ECO:0000256" key="3">
    <source>
        <dbReference type="ARBA" id="ARBA00022598"/>
    </source>
</evidence>
<feature type="binding site" evidence="8">
    <location>
        <begin position="321"/>
        <end position="323"/>
    </location>
    <ligand>
        <name>substrate</name>
        <note>ligand shared with subunit alpha</note>
    </ligand>
</feature>
<dbReference type="Gene3D" id="3.30.1490.20">
    <property type="entry name" value="ATP-grasp fold, A domain"/>
    <property type="match status" value="1"/>
</dbReference>
<keyword evidence="6 8" id="KW-0067">ATP-binding</keyword>
<dbReference type="GO" id="GO:0006099">
    <property type="term" value="P:tricarboxylic acid cycle"/>
    <property type="evidence" value="ECO:0007669"/>
    <property type="project" value="UniProtKB-UniRule"/>
</dbReference>
<dbReference type="PANTHER" id="PTHR11815:SF10">
    <property type="entry name" value="SUCCINATE--COA LIGASE [GDP-FORMING] SUBUNIT BETA, MITOCHONDRIAL"/>
    <property type="match status" value="1"/>
</dbReference>
<sequence length="386" mass="41272">MNIHEYQAKEIVAKYGVTVPRGRVAYTPVEAESAAKELGGDVFVVKAQIHAGGRGKAGGVKVVKSTADVKTEAERMLGMTLVTHQTGPAGKEVKRLYVEEGCDIARELYLGMVIDRETSRVTMMASTEGGMEIEQVAAESPEKILLEAIDPAVGMMPYQARNLAFGLGLEGKQIGKAVKFMIALYNAFMDTDASLVEINPLVVTGSGDVMALDCKMNFDSNSLYRHKDIEELRDFDEEDPKEIEASKHELNYIALDGEIGCMVNGAGLAMATMDIIKLYGGSPANFLDVGGGATTERVTAAFKLILSDPNVKGVLVNIFGGIMRCDVIAEGVVAAAREVELKVPLVVRLEGTNVEKGKQIMADSGLPIISADNLNDAAEKAVAAIQ</sequence>
<dbReference type="STRING" id="1434232.MAIT1_04625"/>
<dbReference type="RefSeq" id="WP_085440148.1">
    <property type="nucleotide sequence ID" value="NZ_LVJN01000011.1"/>
</dbReference>
<dbReference type="InterPro" id="IPR016102">
    <property type="entry name" value="Succinyl-CoA_synth-like"/>
</dbReference>